<keyword evidence="6" id="KW-1185">Reference proteome</keyword>
<dbReference type="Proteomes" id="UP000827092">
    <property type="component" value="Unassembled WGS sequence"/>
</dbReference>
<evidence type="ECO:0000259" key="4">
    <source>
        <dbReference type="PROSITE" id="PS01180"/>
    </source>
</evidence>
<feature type="disulfide bond" evidence="3">
    <location>
        <begin position="55"/>
        <end position="82"/>
    </location>
</feature>
<dbReference type="Gene3D" id="2.60.120.290">
    <property type="entry name" value="Spermadhesin, CUB domain"/>
    <property type="match status" value="1"/>
</dbReference>
<dbReference type="Pfam" id="PF00431">
    <property type="entry name" value="CUB"/>
    <property type="match status" value="1"/>
</dbReference>
<keyword evidence="1" id="KW-0677">Repeat</keyword>
<comment type="caution">
    <text evidence="5">The sequence shown here is derived from an EMBL/GenBank/DDBJ whole genome shotgun (WGS) entry which is preliminary data.</text>
</comment>
<proteinExistence type="predicted"/>
<evidence type="ECO:0000256" key="3">
    <source>
        <dbReference type="PROSITE-ProRule" id="PRU00059"/>
    </source>
</evidence>
<dbReference type="PROSITE" id="PS01180">
    <property type="entry name" value="CUB"/>
    <property type="match status" value="1"/>
</dbReference>
<organism evidence="5 6">
    <name type="scientific">Oedothorax gibbosus</name>
    <dbReference type="NCBI Taxonomy" id="931172"/>
    <lineage>
        <taxon>Eukaryota</taxon>
        <taxon>Metazoa</taxon>
        <taxon>Ecdysozoa</taxon>
        <taxon>Arthropoda</taxon>
        <taxon>Chelicerata</taxon>
        <taxon>Arachnida</taxon>
        <taxon>Araneae</taxon>
        <taxon>Araneomorphae</taxon>
        <taxon>Entelegynae</taxon>
        <taxon>Araneoidea</taxon>
        <taxon>Linyphiidae</taxon>
        <taxon>Erigoninae</taxon>
        <taxon>Oedothorax</taxon>
    </lineage>
</organism>
<evidence type="ECO:0000256" key="1">
    <source>
        <dbReference type="ARBA" id="ARBA00022737"/>
    </source>
</evidence>
<dbReference type="InterPro" id="IPR000859">
    <property type="entry name" value="CUB_dom"/>
</dbReference>
<sequence>MYLVKKSVFDLIALDENPDIAGQTKEENLLFGVTDCSCSFPYLSQFTNYSLADACGGVLDQDRGTITSPNSPSNPDTNFTYCIWDIVAPRKALFKLNFTQFYLKPGIWEICIGENVEIQTKVSLDEDWKSMKQFCGHSLPPTITFEGRQMRIAFFSRYNVSITGFAAEYSFNAVDSVSSPKNKLPITIQPQTTTRTPPTTIPTTIVTRSPREVLNDEVRGLAKTKLFDWFMGLRRKWTQNKKWGHQLPRIAVALFLADQENFQLGNRTMNEMNYELTIQLLSKLQA</sequence>
<name>A0AAV6TS96_9ARAC</name>
<evidence type="ECO:0000313" key="6">
    <source>
        <dbReference type="Proteomes" id="UP000827092"/>
    </source>
</evidence>
<evidence type="ECO:0000313" key="5">
    <source>
        <dbReference type="EMBL" id="KAG8174790.1"/>
    </source>
</evidence>
<dbReference type="PANTHER" id="PTHR24251">
    <property type="entry name" value="OVOCHYMASE-RELATED"/>
    <property type="match status" value="1"/>
</dbReference>
<feature type="domain" description="CUB" evidence="4">
    <location>
        <begin position="55"/>
        <end position="172"/>
    </location>
</feature>
<dbReference type="CDD" id="cd00041">
    <property type="entry name" value="CUB"/>
    <property type="match status" value="1"/>
</dbReference>
<reference evidence="5 6" key="1">
    <citation type="journal article" date="2022" name="Nat. Ecol. Evol.">
        <title>A masculinizing supergene underlies an exaggerated male reproductive morph in a spider.</title>
        <authorList>
            <person name="Hendrickx F."/>
            <person name="De Corte Z."/>
            <person name="Sonet G."/>
            <person name="Van Belleghem S.M."/>
            <person name="Kostlbacher S."/>
            <person name="Vangestel C."/>
        </authorList>
    </citation>
    <scope>NUCLEOTIDE SEQUENCE [LARGE SCALE GENOMIC DNA]</scope>
    <source>
        <strain evidence="5">W744_W776</strain>
    </source>
</reference>
<keyword evidence="2 3" id="KW-1015">Disulfide bond</keyword>
<evidence type="ECO:0000256" key="2">
    <source>
        <dbReference type="ARBA" id="ARBA00023157"/>
    </source>
</evidence>
<dbReference type="SMART" id="SM00042">
    <property type="entry name" value="CUB"/>
    <property type="match status" value="1"/>
</dbReference>
<comment type="caution">
    <text evidence="3">Lacks conserved residue(s) required for the propagation of feature annotation.</text>
</comment>
<dbReference type="PANTHER" id="PTHR24251:SF30">
    <property type="entry name" value="MEMBRANE FRIZZLED-RELATED PROTEIN"/>
    <property type="match status" value="1"/>
</dbReference>
<accession>A0AAV6TS96</accession>
<dbReference type="InterPro" id="IPR035914">
    <property type="entry name" value="Sperma_CUB_dom_sf"/>
</dbReference>
<dbReference type="SUPFAM" id="SSF49854">
    <property type="entry name" value="Spermadhesin, CUB domain"/>
    <property type="match status" value="1"/>
</dbReference>
<protein>
    <recommendedName>
        <fullName evidence="4">CUB domain-containing protein</fullName>
    </recommendedName>
</protein>
<dbReference type="EMBL" id="JAFNEN010001142">
    <property type="protein sequence ID" value="KAG8174790.1"/>
    <property type="molecule type" value="Genomic_DNA"/>
</dbReference>
<dbReference type="AlphaFoldDB" id="A0AAV6TS96"/>
<gene>
    <name evidence="5" type="ORF">JTE90_013052</name>
</gene>